<keyword evidence="1" id="KW-0472">Membrane</keyword>
<accession>A0A644T0X3</accession>
<feature type="transmembrane region" description="Helical" evidence="1">
    <location>
        <begin position="171"/>
        <end position="189"/>
    </location>
</feature>
<dbReference type="AlphaFoldDB" id="A0A644T0X3"/>
<keyword evidence="1" id="KW-1133">Transmembrane helix</keyword>
<evidence type="ECO:0000256" key="1">
    <source>
        <dbReference type="SAM" id="Phobius"/>
    </source>
</evidence>
<reference evidence="2" key="1">
    <citation type="submission" date="2019-08" db="EMBL/GenBank/DDBJ databases">
        <authorList>
            <person name="Kucharzyk K."/>
            <person name="Murdoch R.W."/>
            <person name="Higgins S."/>
            <person name="Loffler F."/>
        </authorList>
    </citation>
    <scope>NUCLEOTIDE SEQUENCE</scope>
</reference>
<evidence type="ECO:0000313" key="2">
    <source>
        <dbReference type="EMBL" id="MPL60568.1"/>
    </source>
</evidence>
<sequence length="196" mass="22351">MWFEIFDAITMVSVFFCATAIKMADDFLDYEQDKAGEKGNLREVLGNGLPIYAMLLLSLAIYFNPPLCLSLFLASYGIGMFNDFKRRFPSKLTGFQESMVVISLGIGLCGWRYMVFAFMFTLSVQLIDDCIDAKNDILAGYRNLAHRFGVIESYLLAILSLMVSWWVGKSLFFPVLIAVVTLYSSLWWYQRGRKNA</sequence>
<organism evidence="2">
    <name type="scientific">bioreactor metagenome</name>
    <dbReference type="NCBI Taxonomy" id="1076179"/>
    <lineage>
        <taxon>unclassified sequences</taxon>
        <taxon>metagenomes</taxon>
        <taxon>ecological metagenomes</taxon>
    </lineage>
</organism>
<feature type="transmembrane region" description="Helical" evidence="1">
    <location>
        <begin position="49"/>
        <end position="78"/>
    </location>
</feature>
<dbReference type="EMBL" id="VSSQ01000012">
    <property type="protein sequence ID" value="MPL60568.1"/>
    <property type="molecule type" value="Genomic_DNA"/>
</dbReference>
<feature type="transmembrane region" description="Helical" evidence="1">
    <location>
        <begin position="98"/>
        <end position="124"/>
    </location>
</feature>
<keyword evidence="1" id="KW-0812">Transmembrane</keyword>
<proteinExistence type="predicted"/>
<gene>
    <name evidence="2" type="ORF">SDC9_06129</name>
</gene>
<feature type="transmembrane region" description="Helical" evidence="1">
    <location>
        <begin position="144"/>
        <end position="165"/>
    </location>
</feature>
<comment type="caution">
    <text evidence="2">The sequence shown here is derived from an EMBL/GenBank/DDBJ whole genome shotgun (WGS) entry which is preliminary data.</text>
</comment>
<name>A0A644T0X3_9ZZZZ</name>
<protein>
    <submittedName>
        <fullName evidence="2">Uncharacterized protein</fullName>
    </submittedName>
</protein>